<evidence type="ECO:0000313" key="2">
    <source>
        <dbReference type="EMBL" id="KAG0576691.1"/>
    </source>
</evidence>
<dbReference type="GO" id="GO:0005815">
    <property type="term" value="C:microtubule organizing center"/>
    <property type="evidence" value="ECO:0007669"/>
    <property type="project" value="TreeGrafter"/>
</dbReference>
<sequence length="451" mass="51764">MAATLQVAIQEKESLRDAIKEKDHTLDLLSMDKIYLSKEVHCQAEQVKKLETELERQHEKLREVKRARTELYNKVLADNKDSQTANEQRLQAEISRIQERTNQDIEKIRKEANAVADEKVRTFREMRDEAMATADMCRSELRDSKAAYDELLLKFRELQRVADCKEAETRNNLKLSNFELDRLKVVLEETKNALDQTRLENEALVAKVKILKEKVNEEKNRPIEELKNELEKTVSELKEELRVTRAQLEAYQKEKNAQLKASLSERKSQIDVSVEQKAQSFSVPRAEASGSSEIKLKGSLPETRQLEEQLRSVTEEKDRVSFRLQSVQEDIRKLLRARGSVEQLQSLLKEKGVSIGTGSRLKSITTSTKSILKVKKGSASPKISPRISNLDRSATPTKKEIQTMIEHGETPPRCHQHRSCSPHYPKAYEEVVDALSRRAPAPFSQDRNPDL</sequence>
<dbReference type="InterPro" id="IPR026205">
    <property type="entry name" value="PIBF1"/>
</dbReference>
<feature type="coiled-coil region" evidence="1">
    <location>
        <begin position="148"/>
        <end position="254"/>
    </location>
</feature>
<gene>
    <name evidence="2" type="ORF">KC19_5G100200</name>
</gene>
<dbReference type="PANTHER" id="PTHR18950:SF0">
    <property type="entry name" value="PROGESTERONE IMMUNOMODULATORY BINDING FACTOR 1"/>
    <property type="match status" value="1"/>
</dbReference>
<dbReference type="GO" id="GO:0060271">
    <property type="term" value="P:cilium assembly"/>
    <property type="evidence" value="ECO:0007669"/>
    <property type="project" value="TreeGrafter"/>
</dbReference>
<evidence type="ECO:0000313" key="3">
    <source>
        <dbReference type="Proteomes" id="UP000822688"/>
    </source>
</evidence>
<dbReference type="Proteomes" id="UP000822688">
    <property type="component" value="Chromosome 5"/>
</dbReference>
<keyword evidence="3" id="KW-1185">Reference proteome</keyword>
<dbReference type="EMBL" id="CM026425">
    <property type="protein sequence ID" value="KAG0576691.1"/>
    <property type="molecule type" value="Genomic_DNA"/>
</dbReference>
<proteinExistence type="predicted"/>
<keyword evidence="1" id="KW-0175">Coiled coil</keyword>
<feature type="coiled-coil region" evidence="1">
    <location>
        <begin position="40"/>
        <end position="118"/>
    </location>
</feature>
<dbReference type="PANTHER" id="PTHR18950">
    <property type="entry name" value="PROGESTERONE-INDUCED BLOCKING FACTOR 1"/>
    <property type="match status" value="1"/>
</dbReference>
<accession>A0A8T0I1J2</accession>
<protein>
    <submittedName>
        <fullName evidence="2">Uncharacterized protein</fullName>
    </submittedName>
</protein>
<reference evidence="2" key="1">
    <citation type="submission" date="2020-06" db="EMBL/GenBank/DDBJ databases">
        <title>WGS assembly of Ceratodon purpureus strain R40.</title>
        <authorList>
            <person name="Carey S.B."/>
            <person name="Jenkins J."/>
            <person name="Shu S."/>
            <person name="Lovell J.T."/>
            <person name="Sreedasyam A."/>
            <person name="Maumus F."/>
            <person name="Tiley G.P."/>
            <person name="Fernandez-Pozo N."/>
            <person name="Barry K."/>
            <person name="Chen C."/>
            <person name="Wang M."/>
            <person name="Lipzen A."/>
            <person name="Daum C."/>
            <person name="Saski C.A."/>
            <person name="Payton A.C."/>
            <person name="Mcbreen J.C."/>
            <person name="Conrad R.E."/>
            <person name="Kollar L.M."/>
            <person name="Olsson S."/>
            <person name="Huttunen S."/>
            <person name="Landis J.B."/>
            <person name="Wickett N.J."/>
            <person name="Johnson M.G."/>
            <person name="Rensing S.A."/>
            <person name="Grimwood J."/>
            <person name="Schmutz J."/>
            <person name="Mcdaniel S.F."/>
        </authorList>
    </citation>
    <scope>NUCLEOTIDE SEQUENCE</scope>
    <source>
        <strain evidence="2">R40</strain>
    </source>
</reference>
<comment type="caution">
    <text evidence="2">The sequence shown here is derived from an EMBL/GenBank/DDBJ whole genome shotgun (WGS) entry which is preliminary data.</text>
</comment>
<organism evidence="2 3">
    <name type="scientific">Ceratodon purpureus</name>
    <name type="common">Fire moss</name>
    <name type="synonym">Dicranum purpureum</name>
    <dbReference type="NCBI Taxonomy" id="3225"/>
    <lineage>
        <taxon>Eukaryota</taxon>
        <taxon>Viridiplantae</taxon>
        <taxon>Streptophyta</taxon>
        <taxon>Embryophyta</taxon>
        <taxon>Bryophyta</taxon>
        <taxon>Bryophytina</taxon>
        <taxon>Bryopsida</taxon>
        <taxon>Dicranidae</taxon>
        <taxon>Pseudoditrichales</taxon>
        <taxon>Ditrichaceae</taxon>
        <taxon>Ceratodon</taxon>
    </lineage>
</organism>
<evidence type="ECO:0000256" key="1">
    <source>
        <dbReference type="SAM" id="Coils"/>
    </source>
</evidence>
<name>A0A8T0I1J2_CERPU</name>
<dbReference type="AlphaFoldDB" id="A0A8T0I1J2"/>